<dbReference type="STRING" id="1302690.BUE76_06475"/>
<organism evidence="1 2">
    <name type="scientific">Cnuella takakiae</name>
    <dbReference type="NCBI Taxonomy" id="1302690"/>
    <lineage>
        <taxon>Bacteria</taxon>
        <taxon>Pseudomonadati</taxon>
        <taxon>Bacteroidota</taxon>
        <taxon>Chitinophagia</taxon>
        <taxon>Chitinophagales</taxon>
        <taxon>Chitinophagaceae</taxon>
        <taxon>Cnuella</taxon>
    </lineage>
</organism>
<evidence type="ECO:0000313" key="1">
    <source>
        <dbReference type="EMBL" id="SHE86171.1"/>
    </source>
</evidence>
<accession>A0A1M4WY04</accession>
<proteinExistence type="predicted"/>
<dbReference type="AlphaFoldDB" id="A0A1M4WY04"/>
<evidence type="ECO:0000313" key="2">
    <source>
        <dbReference type="Proteomes" id="UP000184368"/>
    </source>
</evidence>
<protein>
    <submittedName>
        <fullName evidence="1">Uncharacterized protein</fullName>
    </submittedName>
</protein>
<dbReference type="RefSeq" id="WP_073040703.1">
    <property type="nucleotide sequence ID" value="NZ_FQUO01000003.1"/>
</dbReference>
<reference evidence="1 2" key="1">
    <citation type="submission" date="2016-11" db="EMBL/GenBank/DDBJ databases">
        <authorList>
            <person name="Jaros S."/>
            <person name="Januszkiewicz K."/>
            <person name="Wedrychowicz H."/>
        </authorList>
    </citation>
    <scope>NUCLEOTIDE SEQUENCE [LARGE SCALE GENOMIC DNA]</scope>
    <source>
        <strain evidence="1 2">DSM 26897</strain>
    </source>
</reference>
<gene>
    <name evidence="1" type="ORF">SAMN05444008_103185</name>
</gene>
<name>A0A1M4WY04_9BACT</name>
<dbReference type="EMBL" id="FQUO01000003">
    <property type="protein sequence ID" value="SHE86171.1"/>
    <property type="molecule type" value="Genomic_DNA"/>
</dbReference>
<dbReference type="OrthoDB" id="674449at2"/>
<keyword evidence="2" id="KW-1185">Reference proteome</keyword>
<sequence length="118" mass="14126">MQQELYFDISKGESGGSLYRLPNGSFSWQHSTHDEDRDETRVFTTAYASFAAFWQMLTKDLHWYFQHPLFVHPEVRAFVGRQLESADWSVQGDFKWQQSHHRQWTKVLSDRSEYYKGK</sequence>
<dbReference type="Proteomes" id="UP000184368">
    <property type="component" value="Unassembled WGS sequence"/>
</dbReference>